<evidence type="ECO:0000256" key="5">
    <source>
        <dbReference type="ARBA" id="ARBA00022747"/>
    </source>
</evidence>
<keyword evidence="4" id="KW-0949">S-adenosyl-L-methionine</keyword>
<dbReference type="PROSITE" id="PS00092">
    <property type="entry name" value="N6_MTASE"/>
    <property type="match status" value="1"/>
</dbReference>
<dbReference type="PRINTS" id="PR00507">
    <property type="entry name" value="N12N6MTFRASE"/>
</dbReference>
<dbReference type="AlphaFoldDB" id="H1PWE3"/>
<dbReference type="GO" id="GO:0032259">
    <property type="term" value="P:methylation"/>
    <property type="evidence" value="ECO:0007669"/>
    <property type="project" value="UniProtKB-KW"/>
</dbReference>
<keyword evidence="2" id="KW-0489">Methyltransferase</keyword>
<evidence type="ECO:0000256" key="2">
    <source>
        <dbReference type="ARBA" id="ARBA00022603"/>
    </source>
</evidence>
<gene>
    <name evidence="9" type="ORF">HMPREF0402_02736</name>
</gene>
<dbReference type="SUPFAM" id="SSF53335">
    <property type="entry name" value="S-adenosyl-L-methionine-dependent methyltransferases"/>
    <property type="match status" value="1"/>
</dbReference>
<dbReference type="EC" id="2.1.1.72" evidence="1"/>
<dbReference type="PANTHER" id="PTHR33841">
    <property type="entry name" value="DNA METHYLTRANSFERASE YEEA-RELATED"/>
    <property type="match status" value="1"/>
</dbReference>
<evidence type="ECO:0000256" key="3">
    <source>
        <dbReference type="ARBA" id="ARBA00022679"/>
    </source>
</evidence>
<dbReference type="Proteomes" id="UP000003233">
    <property type="component" value="Unassembled WGS sequence"/>
</dbReference>
<dbReference type="RefSeq" id="WP_008698527.1">
    <property type="nucleotide sequence ID" value="NZ_KE161009.1"/>
</dbReference>
<dbReference type="PATRIC" id="fig|457404.5.peg.2420"/>
<dbReference type="GO" id="GO:0009307">
    <property type="term" value="P:DNA restriction-modification system"/>
    <property type="evidence" value="ECO:0007669"/>
    <property type="project" value="UniProtKB-KW"/>
</dbReference>
<comment type="catalytic activity">
    <reaction evidence="7">
        <text>a 2'-deoxyadenosine in DNA + S-adenosyl-L-methionine = an N(6)-methyl-2'-deoxyadenosine in DNA + S-adenosyl-L-homocysteine + H(+)</text>
        <dbReference type="Rhea" id="RHEA:15197"/>
        <dbReference type="Rhea" id="RHEA-COMP:12418"/>
        <dbReference type="Rhea" id="RHEA-COMP:12419"/>
        <dbReference type="ChEBI" id="CHEBI:15378"/>
        <dbReference type="ChEBI" id="CHEBI:57856"/>
        <dbReference type="ChEBI" id="CHEBI:59789"/>
        <dbReference type="ChEBI" id="CHEBI:90615"/>
        <dbReference type="ChEBI" id="CHEBI:90616"/>
        <dbReference type="EC" id="2.1.1.72"/>
    </reaction>
</comment>
<feature type="domain" description="Type II methyltransferase M.TaqI-like" evidence="8">
    <location>
        <begin position="124"/>
        <end position="240"/>
    </location>
</feature>
<dbReference type="HOGENOM" id="CLU_025185_0_0_0"/>
<keyword evidence="5" id="KW-0680">Restriction system</keyword>
<evidence type="ECO:0000256" key="1">
    <source>
        <dbReference type="ARBA" id="ARBA00011900"/>
    </source>
</evidence>
<dbReference type="BioCyc" id="FSP457404-HMP:GTSQ-2762-MONOMER"/>
<evidence type="ECO:0000259" key="8">
    <source>
        <dbReference type="Pfam" id="PF07669"/>
    </source>
</evidence>
<dbReference type="InterPro" id="IPR011639">
    <property type="entry name" value="MethylTrfase_TaqI-like_dom"/>
</dbReference>
<evidence type="ECO:0000313" key="10">
    <source>
        <dbReference type="Proteomes" id="UP000003233"/>
    </source>
</evidence>
<keyword evidence="6" id="KW-0238">DNA-binding</keyword>
<evidence type="ECO:0000256" key="6">
    <source>
        <dbReference type="ARBA" id="ARBA00023125"/>
    </source>
</evidence>
<reference evidence="9 10" key="1">
    <citation type="submission" date="2012-07" db="EMBL/GenBank/DDBJ databases">
        <title>The Genome Sequence of Fusobacterium ulcerans 12_1B.</title>
        <authorList>
            <consortium name="The Broad Institute Genome Sequencing Platform"/>
            <person name="Earl A."/>
            <person name="Ward D."/>
            <person name="Feldgarden M."/>
            <person name="Gevers D."/>
            <person name="Strauss J."/>
            <person name="Ambrose C.E."/>
            <person name="Allen-Vercoe E."/>
            <person name="Walker B."/>
            <person name="Young S.K."/>
            <person name="Zeng Q."/>
            <person name="Gargeya S."/>
            <person name="Fitzgerald M."/>
            <person name="Haas B."/>
            <person name="Abouelleil A."/>
            <person name="Alvarado L."/>
            <person name="Arachchi H.M."/>
            <person name="Berlin A.M."/>
            <person name="Chapman S.B."/>
            <person name="Goldberg J."/>
            <person name="Griggs A."/>
            <person name="Gujja S."/>
            <person name="Hansen M."/>
            <person name="Howarth C."/>
            <person name="Imamovic A."/>
            <person name="Larimer J."/>
            <person name="McCowen C."/>
            <person name="Montmayeur A."/>
            <person name="Murphy C."/>
            <person name="Neiman D."/>
            <person name="Pearson M."/>
            <person name="Priest M."/>
            <person name="Roberts A."/>
            <person name="Saif S."/>
            <person name="Shea T."/>
            <person name="Sisk P."/>
            <person name="Sykes S."/>
            <person name="Wortman J."/>
            <person name="Nusbaum C."/>
            <person name="Birren B."/>
        </authorList>
    </citation>
    <scope>NUCLEOTIDE SEQUENCE [LARGE SCALE GENOMIC DNA]</scope>
    <source>
        <strain evidence="9 10">12_1B</strain>
    </source>
</reference>
<evidence type="ECO:0000313" key="9">
    <source>
        <dbReference type="EMBL" id="EHO79474.1"/>
    </source>
</evidence>
<protein>
    <recommendedName>
        <fullName evidence="1">site-specific DNA-methyltransferase (adenine-specific)</fullName>
        <ecNumber evidence="1">2.1.1.72</ecNumber>
    </recommendedName>
</protein>
<dbReference type="InterPro" id="IPR002052">
    <property type="entry name" value="DNA_methylase_N6_adenine_CS"/>
</dbReference>
<dbReference type="GO" id="GO:0009007">
    <property type="term" value="F:site-specific DNA-methyltransferase (adenine-specific) activity"/>
    <property type="evidence" value="ECO:0007669"/>
    <property type="project" value="UniProtKB-EC"/>
</dbReference>
<dbReference type="PANTHER" id="PTHR33841:SF6">
    <property type="entry name" value="TYPE II METHYLTRANSFERASE M.HINDII"/>
    <property type="match status" value="1"/>
</dbReference>
<comment type="caution">
    <text evidence="9">The sequence shown here is derived from an EMBL/GenBank/DDBJ whole genome shotgun (WGS) entry which is preliminary data.</text>
</comment>
<evidence type="ECO:0000256" key="7">
    <source>
        <dbReference type="ARBA" id="ARBA00047942"/>
    </source>
</evidence>
<dbReference type="InterPro" id="IPR029063">
    <property type="entry name" value="SAM-dependent_MTases_sf"/>
</dbReference>
<evidence type="ECO:0000256" key="4">
    <source>
        <dbReference type="ARBA" id="ARBA00022691"/>
    </source>
</evidence>
<proteinExistence type="predicted"/>
<keyword evidence="3" id="KW-0808">Transferase</keyword>
<dbReference type="Pfam" id="PF07669">
    <property type="entry name" value="Eco57I"/>
    <property type="match status" value="1"/>
</dbReference>
<keyword evidence="10" id="KW-1185">Reference proteome</keyword>
<sequence>MKKIKKHFDNNMNKYLMSKDKNYRKNFSQFFTPNNIAEFMVEDLKLPDVLNEIKILEPSAGTGNLILSVIKKIINDFKKIRKIYIEAIELDKELCKILTSNLEFAKIELVNVIDIEFVVLNDNFINLYGENWNSKENTLFKIEEKNLKRFDLIISNPPYQKINKDSRENSYFKDLIIGQPNIYHLFIALSLKLLTNSGSYILISPKNYLGGKYTENLRRYIFNNFSLINLHLFEKRNKIFGNEVLQEVCISHFIKDKVPTVKISYNMNIEKSFIIDAKKILLETSNALLFPRKMRDLCWLDKIPSNWTTLNEQNLEFKIGQVVLFRVKEEDKKNVFFKEGEIPLLIVHHIFKNRINYCDIIGNHNEKKVIALKYNERTKTKIIPNKNYIILRKNVDLSSKEFIQAAVYKKGDLKSSYIAIDNNLAYIEQKDGELSLARAKSICKFLNTKLFAHYYKMLNNSHTINSYEINNMLFPLF</sequence>
<dbReference type="EMBL" id="AGWJ02000022">
    <property type="protein sequence ID" value="EHO79474.1"/>
    <property type="molecule type" value="Genomic_DNA"/>
</dbReference>
<dbReference type="GO" id="GO:0003677">
    <property type="term" value="F:DNA binding"/>
    <property type="evidence" value="ECO:0007669"/>
    <property type="project" value="UniProtKB-KW"/>
</dbReference>
<name>H1PWE3_9FUSO</name>
<dbReference type="InterPro" id="IPR050953">
    <property type="entry name" value="N4_N6_ade-DNA_methylase"/>
</dbReference>
<accession>H1PWE3</accession>
<dbReference type="Gene3D" id="3.40.50.150">
    <property type="entry name" value="Vaccinia Virus protein VP39"/>
    <property type="match status" value="1"/>
</dbReference>
<organism evidence="9 10">
    <name type="scientific">Fusobacterium ulcerans 12-1B</name>
    <dbReference type="NCBI Taxonomy" id="457404"/>
    <lineage>
        <taxon>Bacteria</taxon>
        <taxon>Fusobacteriati</taxon>
        <taxon>Fusobacteriota</taxon>
        <taxon>Fusobacteriia</taxon>
        <taxon>Fusobacteriales</taxon>
        <taxon>Fusobacteriaceae</taxon>
        <taxon>Fusobacterium</taxon>
    </lineage>
</organism>